<feature type="non-terminal residue" evidence="6">
    <location>
        <position position="175"/>
    </location>
</feature>
<reference evidence="6" key="1">
    <citation type="submission" date="2018-05" db="EMBL/GenBank/DDBJ databases">
        <authorList>
            <person name="Lanie J.A."/>
            <person name="Ng W.-L."/>
            <person name="Kazmierczak K.M."/>
            <person name="Andrzejewski T.M."/>
            <person name="Davidsen T.M."/>
            <person name="Wayne K.J."/>
            <person name="Tettelin H."/>
            <person name="Glass J.I."/>
            <person name="Rusch D."/>
            <person name="Podicherti R."/>
            <person name="Tsui H.-C.T."/>
            <person name="Winkler M.E."/>
        </authorList>
    </citation>
    <scope>NUCLEOTIDE SEQUENCE</scope>
</reference>
<dbReference type="Gene3D" id="3.60.21.10">
    <property type="match status" value="1"/>
</dbReference>
<dbReference type="EMBL" id="UINC01227806">
    <property type="protein sequence ID" value="SVE58848.1"/>
    <property type="molecule type" value="Genomic_DNA"/>
</dbReference>
<keyword evidence="1" id="KW-0479">Metal-binding</keyword>
<proteinExistence type="inferred from homology"/>
<dbReference type="GO" id="GO:0016787">
    <property type="term" value="F:hydrolase activity"/>
    <property type="evidence" value="ECO:0007669"/>
    <property type="project" value="UniProtKB-KW"/>
</dbReference>
<dbReference type="InterPro" id="IPR050884">
    <property type="entry name" value="CNP_phosphodiesterase-III"/>
</dbReference>
<feature type="domain" description="Calcineurin-like phosphoesterase" evidence="5">
    <location>
        <begin position="1"/>
        <end position="159"/>
    </location>
</feature>
<evidence type="ECO:0000256" key="4">
    <source>
        <dbReference type="ARBA" id="ARBA00025742"/>
    </source>
</evidence>
<organism evidence="6">
    <name type="scientific">marine metagenome</name>
    <dbReference type="NCBI Taxonomy" id="408172"/>
    <lineage>
        <taxon>unclassified sequences</taxon>
        <taxon>metagenomes</taxon>
        <taxon>ecological metagenomes</taxon>
    </lineage>
</organism>
<sequence>MKIIHLSDTHIDPEILHNIDSQKRFNLALDHIKNNHTDADHFIITGDLTHFGNDASYQMFIKMLTEAKLPDHLYPKLILGNHDNRKNFKKNFPHVKTDQNGFVQYAENFDDKTFIYLDTNLAGTDAGHLCEKRQQWLRETLEKEQNSKIYIFMHHNPLALGHIKSDSIGLVQRDD</sequence>
<evidence type="ECO:0000256" key="1">
    <source>
        <dbReference type="ARBA" id="ARBA00022723"/>
    </source>
</evidence>
<evidence type="ECO:0000256" key="3">
    <source>
        <dbReference type="ARBA" id="ARBA00023004"/>
    </source>
</evidence>
<dbReference type="SUPFAM" id="SSF56300">
    <property type="entry name" value="Metallo-dependent phosphatases"/>
    <property type="match status" value="1"/>
</dbReference>
<dbReference type="InterPro" id="IPR004843">
    <property type="entry name" value="Calcineurin-like_PHP"/>
</dbReference>
<keyword evidence="3" id="KW-0408">Iron</keyword>
<dbReference type="PANTHER" id="PTHR42988">
    <property type="entry name" value="PHOSPHOHYDROLASE"/>
    <property type="match status" value="1"/>
</dbReference>
<dbReference type="AlphaFoldDB" id="A0A383ES07"/>
<dbReference type="Pfam" id="PF00149">
    <property type="entry name" value="Metallophos"/>
    <property type="match status" value="1"/>
</dbReference>
<dbReference type="InterPro" id="IPR029052">
    <property type="entry name" value="Metallo-depent_PP-like"/>
</dbReference>
<protein>
    <recommendedName>
        <fullName evidence="5">Calcineurin-like phosphoesterase domain-containing protein</fullName>
    </recommendedName>
</protein>
<evidence type="ECO:0000313" key="6">
    <source>
        <dbReference type="EMBL" id="SVE58848.1"/>
    </source>
</evidence>
<evidence type="ECO:0000256" key="2">
    <source>
        <dbReference type="ARBA" id="ARBA00022801"/>
    </source>
</evidence>
<accession>A0A383ES07</accession>
<evidence type="ECO:0000259" key="5">
    <source>
        <dbReference type="Pfam" id="PF00149"/>
    </source>
</evidence>
<dbReference type="PANTHER" id="PTHR42988:SF2">
    <property type="entry name" value="CYCLIC NUCLEOTIDE PHOSPHODIESTERASE CBUA0032-RELATED"/>
    <property type="match status" value="1"/>
</dbReference>
<name>A0A383ES07_9ZZZZ</name>
<keyword evidence="2" id="KW-0378">Hydrolase</keyword>
<dbReference type="GO" id="GO:0046872">
    <property type="term" value="F:metal ion binding"/>
    <property type="evidence" value="ECO:0007669"/>
    <property type="project" value="UniProtKB-KW"/>
</dbReference>
<comment type="similarity">
    <text evidence="4">Belongs to the cyclic nucleotide phosphodiesterase class-III family.</text>
</comment>
<gene>
    <name evidence="6" type="ORF">METZ01_LOCUS511702</name>
</gene>